<evidence type="ECO:0000256" key="3">
    <source>
        <dbReference type="ARBA" id="ARBA00023295"/>
    </source>
</evidence>
<evidence type="ECO:0000256" key="4">
    <source>
        <dbReference type="SAM" id="SignalP"/>
    </source>
</evidence>
<dbReference type="OrthoDB" id="9801077at2"/>
<dbReference type="eggNOG" id="COG3250">
    <property type="taxonomic scope" value="Bacteria"/>
</dbReference>
<evidence type="ECO:0000256" key="2">
    <source>
        <dbReference type="ARBA" id="ARBA00022801"/>
    </source>
</evidence>
<dbReference type="InterPro" id="IPR006102">
    <property type="entry name" value="Ig-like_GH2"/>
</dbReference>
<dbReference type="InterPro" id="IPR041351">
    <property type="entry name" value="Ig_GlcNase"/>
</dbReference>
<evidence type="ECO:0000313" key="9">
    <source>
        <dbReference type="EMBL" id="ABF40361.1"/>
    </source>
</evidence>
<evidence type="ECO:0000259" key="6">
    <source>
        <dbReference type="Pfam" id="PF17786"/>
    </source>
</evidence>
<dbReference type="InterPro" id="IPR013783">
    <property type="entry name" value="Ig-like_fold"/>
</dbReference>
<evidence type="ECO:0000259" key="8">
    <source>
        <dbReference type="Pfam" id="PF22666"/>
    </source>
</evidence>
<comment type="similarity">
    <text evidence="1">Belongs to the glycosyl hydrolase 2 family.</text>
</comment>
<dbReference type="GO" id="GO:0005975">
    <property type="term" value="P:carbohydrate metabolic process"/>
    <property type="evidence" value="ECO:0007669"/>
    <property type="project" value="InterPro"/>
</dbReference>
<feature type="domain" description="Glycoside hydrolase family 2 immunoglobulin-like beta-sandwich" evidence="5">
    <location>
        <begin position="244"/>
        <end position="356"/>
    </location>
</feature>
<name>Q1IRY9_KORVE</name>
<dbReference type="STRING" id="204669.Acid345_1359"/>
<dbReference type="SUPFAM" id="SSF51445">
    <property type="entry name" value="(Trans)glycosidases"/>
    <property type="match status" value="1"/>
</dbReference>
<dbReference type="AlphaFoldDB" id="Q1IRY9"/>
<dbReference type="InterPro" id="IPR043534">
    <property type="entry name" value="EBDG/EBM"/>
</dbReference>
<reference evidence="9 10" key="1">
    <citation type="journal article" date="2009" name="Appl. Environ. Microbiol.">
        <title>Three genomes from the phylum Acidobacteria provide insight into the lifestyles of these microorganisms in soils.</title>
        <authorList>
            <person name="Ward N.L."/>
            <person name="Challacombe J.F."/>
            <person name="Janssen P.H."/>
            <person name="Henrissat B."/>
            <person name="Coutinho P.M."/>
            <person name="Wu M."/>
            <person name="Xie G."/>
            <person name="Haft D.H."/>
            <person name="Sait M."/>
            <person name="Badger J."/>
            <person name="Barabote R.D."/>
            <person name="Bradley B."/>
            <person name="Brettin T.S."/>
            <person name="Brinkac L.M."/>
            <person name="Bruce D."/>
            <person name="Creasy T."/>
            <person name="Daugherty S.C."/>
            <person name="Davidsen T.M."/>
            <person name="DeBoy R.T."/>
            <person name="Detter J.C."/>
            <person name="Dodson R.J."/>
            <person name="Durkin A.S."/>
            <person name="Ganapathy A."/>
            <person name="Gwinn-Giglio M."/>
            <person name="Han C.S."/>
            <person name="Khouri H."/>
            <person name="Kiss H."/>
            <person name="Kothari S.P."/>
            <person name="Madupu R."/>
            <person name="Nelson K.E."/>
            <person name="Nelson W.C."/>
            <person name="Paulsen I."/>
            <person name="Penn K."/>
            <person name="Ren Q."/>
            <person name="Rosovitz M.J."/>
            <person name="Selengut J.D."/>
            <person name="Shrivastava S."/>
            <person name="Sullivan S.A."/>
            <person name="Tapia R."/>
            <person name="Thompson L.S."/>
            <person name="Watkins K.L."/>
            <person name="Yang Q."/>
            <person name="Yu C."/>
            <person name="Zafar N."/>
            <person name="Zhou L."/>
            <person name="Kuske C.R."/>
        </authorList>
    </citation>
    <scope>NUCLEOTIDE SEQUENCE [LARGE SCALE GENOMIC DNA]</scope>
    <source>
        <strain evidence="9 10">Ellin345</strain>
    </source>
</reference>
<dbReference type="EnsemblBacteria" id="ABF40361">
    <property type="protein sequence ID" value="ABF40361"/>
    <property type="gene ID" value="Acid345_1359"/>
</dbReference>
<feature type="domain" description="Mannosidase Ig/CBM-like" evidence="6">
    <location>
        <begin position="692"/>
        <end position="771"/>
    </location>
</feature>
<keyword evidence="4" id="KW-0732">Signal</keyword>
<keyword evidence="3" id="KW-0326">Glycosidase</keyword>
<dbReference type="SUPFAM" id="SSF49785">
    <property type="entry name" value="Galactose-binding domain-like"/>
    <property type="match status" value="1"/>
</dbReference>
<dbReference type="RefSeq" id="WP_011522163.1">
    <property type="nucleotide sequence ID" value="NC_008009.1"/>
</dbReference>
<dbReference type="Proteomes" id="UP000002432">
    <property type="component" value="Chromosome"/>
</dbReference>
<dbReference type="InterPro" id="IPR036156">
    <property type="entry name" value="Beta-gal/glucu_dom_sf"/>
</dbReference>
<dbReference type="CAZy" id="GH2">
    <property type="family name" value="Glycoside Hydrolase Family 2"/>
</dbReference>
<dbReference type="InterPro" id="IPR054593">
    <property type="entry name" value="Beta-mannosidase-like_N2"/>
</dbReference>
<dbReference type="Gene3D" id="3.20.20.80">
    <property type="entry name" value="Glycosidases"/>
    <property type="match status" value="1"/>
</dbReference>
<keyword evidence="10" id="KW-1185">Reference proteome</keyword>
<dbReference type="PANTHER" id="PTHR43536">
    <property type="entry name" value="MANNOSYLGLYCOPROTEIN ENDO-BETA-MANNOSIDASE"/>
    <property type="match status" value="1"/>
</dbReference>
<dbReference type="SUPFAM" id="SSF49303">
    <property type="entry name" value="beta-Galactosidase/glucuronidase domain"/>
    <property type="match status" value="3"/>
</dbReference>
<feature type="domain" description="Exo-beta-D-glucosaminidase Ig-fold" evidence="7">
    <location>
        <begin position="787"/>
        <end position="892"/>
    </location>
</feature>
<evidence type="ECO:0000259" key="5">
    <source>
        <dbReference type="Pfam" id="PF00703"/>
    </source>
</evidence>
<gene>
    <name evidence="9" type="ordered locus">Acid345_1359</name>
</gene>
<dbReference type="GO" id="GO:0004553">
    <property type="term" value="F:hydrolase activity, hydrolyzing O-glycosyl compounds"/>
    <property type="evidence" value="ECO:0007669"/>
    <property type="project" value="InterPro"/>
</dbReference>
<dbReference type="HOGENOM" id="CLU_005015_2_0_0"/>
<dbReference type="Pfam" id="PF17786">
    <property type="entry name" value="Mannosidase_ig"/>
    <property type="match status" value="1"/>
</dbReference>
<feature type="domain" description="Beta-mannosidase-like galactose-binding" evidence="8">
    <location>
        <begin position="137"/>
        <end position="207"/>
    </location>
</feature>
<feature type="chain" id="PRO_5004191911" evidence="4">
    <location>
        <begin position="30"/>
        <end position="906"/>
    </location>
</feature>
<evidence type="ECO:0000256" key="1">
    <source>
        <dbReference type="ARBA" id="ARBA00007401"/>
    </source>
</evidence>
<keyword evidence="2 9" id="KW-0378">Hydrolase</keyword>
<dbReference type="Gene3D" id="2.60.120.260">
    <property type="entry name" value="Galactose-binding domain-like"/>
    <property type="match status" value="1"/>
</dbReference>
<proteinExistence type="inferred from homology"/>
<dbReference type="InterPro" id="IPR017853">
    <property type="entry name" value="GH"/>
</dbReference>
<dbReference type="PANTHER" id="PTHR43536:SF1">
    <property type="entry name" value="MANNOSYLGLYCOPROTEIN ENDO-BETA-MANNOSIDASE"/>
    <property type="match status" value="1"/>
</dbReference>
<dbReference type="EMBL" id="CP000360">
    <property type="protein sequence ID" value="ABF40361.1"/>
    <property type="molecule type" value="Genomic_DNA"/>
</dbReference>
<evidence type="ECO:0000259" key="7">
    <source>
        <dbReference type="Pfam" id="PF18368"/>
    </source>
</evidence>
<dbReference type="Pfam" id="PF00703">
    <property type="entry name" value="Glyco_hydro_2"/>
    <property type="match status" value="1"/>
</dbReference>
<accession>Q1IRY9</accession>
<sequence length="906" mass="100451">MARRTALKRYLLAPLAAVILISTFSAAQAAAPAPTDAAAAHREAALRQTQKLDKNWAIQSSCKVQAKGPEISTAAFKATGWIPTSVPSTVFAAQVTAGIFKDPFFGMNLRQIPGVTYPIGTVFARRDMDPDSPYACSWWYRTEFTASAAQKGRHANLHFNGITYRANIWMNGKQIADKDHIVGTYRHYELPVELKTGTNVLAVEVTATAGNELGYNWVDWNPSPPDKNMGLWREVFLSYNGGVAVRNPQINSHVADDLSTASLEVSAEVRNDSDAPVEGTLRASMPGVNIEQKVTLAKGENKLVTFDPQQFKQLVIQHPKLWWPAQMGLPTLHNMKFEFVAGGKVTDESTLRFGIREVKGVLGDNDKGRLISINGRRILIRGGGWAPDMMLRFSRARLESELHYVLDMHLNAIRLEGKMENPELYDVADEYGVLVMAGWCCCDWWEQWEKWKPENFDVAYASLRSQMYELRQHPSVFLWLNGSDNPPIAEVESKYLAIEKEMNIQIPTMSSATAKVTEVTGRTGGKMSGPYDYVPPDYWMQDKILGGSFSFNTETSAGAAPLTMKSLKKTIPADHLWPIDEVWNYHAGGGEFKDIHRFTNAMTQRYGAANSAEEFATKGQAMAYENERAMYEGYSRNKYSSTGVIQWMLNNAWPGIIWHLYDYYLTPAGGYFGTKKACEPVHVAYSYDDNSIAVINSTYEPVKGLKVTARVLNFDLSEKFSKTATVDVDADGVAKPITLPNIDGLSTTYFVRLDAEDAQGKPVSNNFYWLSTKADTFDASKSTFFDSEITGWGDLTQLNSLEKVKPEVHATVEHKDGKVVVRVGLQNASTSLAFMTHLAIAKGKGGDDIAPILWSDNYVSMLPKEKRELTATFDAKELDGKTPVLEVDGWNITPGAVPLSAAAASK</sequence>
<feature type="signal peptide" evidence="4">
    <location>
        <begin position="1"/>
        <end position="29"/>
    </location>
</feature>
<organism evidence="9 10">
    <name type="scientific">Koribacter versatilis (strain Ellin345)</name>
    <dbReference type="NCBI Taxonomy" id="204669"/>
    <lineage>
        <taxon>Bacteria</taxon>
        <taxon>Pseudomonadati</taxon>
        <taxon>Acidobacteriota</taxon>
        <taxon>Terriglobia</taxon>
        <taxon>Terriglobales</taxon>
        <taxon>Candidatus Korobacteraceae</taxon>
        <taxon>Candidatus Korobacter</taxon>
    </lineage>
</organism>
<dbReference type="InterPro" id="IPR041447">
    <property type="entry name" value="Mannosidase_ig"/>
</dbReference>
<dbReference type="Pfam" id="PF18368">
    <property type="entry name" value="Ig_GlcNase"/>
    <property type="match status" value="1"/>
</dbReference>
<dbReference type="Gene3D" id="2.60.40.10">
    <property type="entry name" value="Immunoglobulins"/>
    <property type="match status" value="3"/>
</dbReference>
<dbReference type="InterPro" id="IPR008979">
    <property type="entry name" value="Galactose-bd-like_sf"/>
</dbReference>
<evidence type="ECO:0000313" key="10">
    <source>
        <dbReference type="Proteomes" id="UP000002432"/>
    </source>
</evidence>
<protein>
    <submittedName>
        <fullName evidence="9">Glycoside hydrolase family 2, sugar binding protein</fullName>
    </submittedName>
</protein>
<dbReference type="Pfam" id="PF22666">
    <property type="entry name" value="Glyco_hydro_2_N2"/>
    <property type="match status" value="1"/>
</dbReference>
<dbReference type="KEGG" id="aba:Acid345_1359"/>